<comment type="caution">
    <text evidence="2">The sequence shown here is derived from an EMBL/GenBank/DDBJ whole genome shotgun (WGS) entry which is preliminary data.</text>
</comment>
<dbReference type="Proteomes" id="UP001529510">
    <property type="component" value="Unassembled WGS sequence"/>
</dbReference>
<keyword evidence="1" id="KW-0732">Signal</keyword>
<feature type="non-terminal residue" evidence="2">
    <location>
        <position position="56"/>
    </location>
</feature>
<proteinExistence type="predicted"/>
<organism evidence="2 3">
    <name type="scientific">Cirrhinus mrigala</name>
    <name type="common">Mrigala</name>
    <dbReference type="NCBI Taxonomy" id="683832"/>
    <lineage>
        <taxon>Eukaryota</taxon>
        <taxon>Metazoa</taxon>
        <taxon>Chordata</taxon>
        <taxon>Craniata</taxon>
        <taxon>Vertebrata</taxon>
        <taxon>Euteleostomi</taxon>
        <taxon>Actinopterygii</taxon>
        <taxon>Neopterygii</taxon>
        <taxon>Teleostei</taxon>
        <taxon>Ostariophysi</taxon>
        <taxon>Cypriniformes</taxon>
        <taxon>Cyprinidae</taxon>
        <taxon>Labeoninae</taxon>
        <taxon>Labeonini</taxon>
        <taxon>Cirrhinus</taxon>
    </lineage>
</organism>
<dbReference type="EMBL" id="JAMKFB020000017">
    <property type="protein sequence ID" value="KAL0169989.1"/>
    <property type="molecule type" value="Genomic_DNA"/>
</dbReference>
<dbReference type="AlphaFoldDB" id="A0ABD0P7L4"/>
<evidence type="ECO:0000313" key="3">
    <source>
        <dbReference type="Proteomes" id="UP001529510"/>
    </source>
</evidence>
<name>A0ABD0P7L4_CIRMR</name>
<feature type="chain" id="PRO_5044855182" evidence="1">
    <location>
        <begin position="22"/>
        <end position="56"/>
    </location>
</feature>
<reference evidence="2 3" key="1">
    <citation type="submission" date="2024-05" db="EMBL/GenBank/DDBJ databases">
        <title>Genome sequencing and assembly of Indian major carp, Cirrhinus mrigala (Hamilton, 1822).</title>
        <authorList>
            <person name="Mohindra V."/>
            <person name="Chowdhury L.M."/>
            <person name="Lal K."/>
            <person name="Jena J.K."/>
        </authorList>
    </citation>
    <scope>NUCLEOTIDE SEQUENCE [LARGE SCALE GENOMIC DNA]</scope>
    <source>
        <strain evidence="2">CM1030</strain>
        <tissue evidence="2">Blood</tissue>
    </source>
</reference>
<protein>
    <submittedName>
        <fullName evidence="2">Uncharacterized protein</fullName>
    </submittedName>
</protein>
<evidence type="ECO:0000256" key="1">
    <source>
        <dbReference type="SAM" id="SignalP"/>
    </source>
</evidence>
<feature type="non-terminal residue" evidence="2">
    <location>
        <position position="1"/>
    </location>
</feature>
<sequence length="56" mass="6036">SLCFQFLLPVIQICLMCLCIGGDPKGIDVAVVNNETSPSAYSRSLLSFLDNTSVNQ</sequence>
<gene>
    <name evidence="2" type="ORF">M9458_034585</name>
</gene>
<keyword evidence="3" id="KW-1185">Reference proteome</keyword>
<accession>A0ABD0P7L4</accession>
<evidence type="ECO:0000313" key="2">
    <source>
        <dbReference type="EMBL" id="KAL0169989.1"/>
    </source>
</evidence>
<feature type="signal peptide" evidence="1">
    <location>
        <begin position="1"/>
        <end position="21"/>
    </location>
</feature>